<sequence>MSTPGYQQVQISEVARGRLDGSRQGRPCFTSDLSVNEFVLVTESGFEPLGMVMGTSVYHVGVQYGNWKVSQELGVLTQAMYNVRELAMARMEAEAAQLGADGIIGVSLRPMNYGFLADVVEFIAVGTAVKATDGTNYRAPNGKPFTTNLSGQDFWTLWQHGWLPRRLVLGNCVYHVAHQTLRQTLAQVGQNAEMPQFTQALYDARELAMARMQYEGQQLGADGIVGTFVDDFRYWGEHGVEFFSLGTAVSKVRPDVNPIKPTMTMPLNG</sequence>
<name>A0A1H7L031_STRJI</name>
<organism evidence="2 3">
    <name type="scientific">Streptacidiphilus jiangxiensis</name>
    <dbReference type="NCBI Taxonomy" id="235985"/>
    <lineage>
        <taxon>Bacteria</taxon>
        <taxon>Bacillati</taxon>
        <taxon>Actinomycetota</taxon>
        <taxon>Actinomycetes</taxon>
        <taxon>Kitasatosporales</taxon>
        <taxon>Streptomycetaceae</taxon>
        <taxon>Streptacidiphilus</taxon>
    </lineage>
</organism>
<dbReference type="eggNOG" id="COG0393">
    <property type="taxonomic scope" value="Bacteria"/>
</dbReference>
<accession>A0A1H7L031</accession>
<dbReference type="PANTHER" id="PTHR34068:SF2">
    <property type="entry name" value="UPF0145 PROTEIN SCO3412"/>
    <property type="match status" value="1"/>
</dbReference>
<dbReference type="InterPro" id="IPR002765">
    <property type="entry name" value="UPF0145_YbjQ-like"/>
</dbReference>
<protein>
    <submittedName>
        <fullName evidence="2">Uncharacterized conserved protein YbjQ, UPF0145 family</fullName>
    </submittedName>
</protein>
<dbReference type="InterPro" id="IPR035439">
    <property type="entry name" value="UPF0145_dom_sf"/>
</dbReference>
<evidence type="ECO:0000256" key="1">
    <source>
        <dbReference type="ARBA" id="ARBA00010751"/>
    </source>
</evidence>
<dbReference type="PANTHER" id="PTHR34068">
    <property type="entry name" value="UPF0145 PROTEIN YBJQ"/>
    <property type="match status" value="1"/>
</dbReference>
<proteinExistence type="inferred from homology"/>
<dbReference type="SUPFAM" id="SSF117782">
    <property type="entry name" value="YbjQ-like"/>
    <property type="match status" value="2"/>
</dbReference>
<dbReference type="EMBL" id="FOAZ01000004">
    <property type="protein sequence ID" value="SEK92338.1"/>
    <property type="molecule type" value="Genomic_DNA"/>
</dbReference>
<dbReference type="OrthoDB" id="3289343at2"/>
<gene>
    <name evidence="2" type="ORF">SAMN05414137_104281</name>
</gene>
<evidence type="ECO:0000313" key="2">
    <source>
        <dbReference type="EMBL" id="SEK92338.1"/>
    </source>
</evidence>
<dbReference type="Pfam" id="PF01906">
    <property type="entry name" value="YbjQ_1"/>
    <property type="match status" value="2"/>
</dbReference>
<dbReference type="AlphaFoldDB" id="A0A1H7L031"/>
<dbReference type="Gene3D" id="3.30.110.70">
    <property type="entry name" value="Hypothetical protein apc22750. Chain B"/>
    <property type="match status" value="2"/>
</dbReference>
<comment type="similarity">
    <text evidence="1">Belongs to the UPF0145 family.</text>
</comment>
<reference evidence="3" key="1">
    <citation type="submission" date="2016-10" db="EMBL/GenBank/DDBJ databases">
        <authorList>
            <person name="Varghese N."/>
        </authorList>
    </citation>
    <scope>NUCLEOTIDE SEQUENCE [LARGE SCALE GENOMIC DNA]</scope>
    <source>
        <strain evidence="3">DSM 45096 / BCRC 16803 / CGMCC 4.1857 / CIP 109030 / JCM 12277 / KCTC 19219 / NBRC 100920 / 33214</strain>
    </source>
</reference>
<dbReference type="Proteomes" id="UP000183015">
    <property type="component" value="Unassembled WGS sequence"/>
</dbReference>
<evidence type="ECO:0000313" key="3">
    <source>
        <dbReference type="Proteomes" id="UP000183015"/>
    </source>
</evidence>
<keyword evidence="3" id="KW-1185">Reference proteome</keyword>
<dbReference type="STRING" id="235985.SAMN05414137_104281"/>
<dbReference type="RefSeq" id="WP_082014637.1">
    <property type="nucleotide sequence ID" value="NZ_BBPN01000001.1"/>
</dbReference>